<dbReference type="InterPro" id="IPR010451">
    <property type="entry name" value="Acetoacetate_decarboxylase"/>
</dbReference>
<proteinExistence type="predicted"/>
<sequence length="228" mass="24347">MTASHDILGRTVTMPVDVRDGSSATVIFDVALDAARSLAPPGFEVTESAPGRAQVALALIDYRDNDLGSYLEVGTILFVRPEGGGEDGTFITHLPVTEEFTCVAGNRIWGFPKSVEQIEVTNTDTTSRWVLTMDGQLVVDVTVPRGGSDEMPPLPMAAYTLIDGRPHVTRFTQGGSGSGVHLGADVALTLGDHPIAKELASLSISPESVVLSTWTERMQARFEEPVPL</sequence>
<dbReference type="EMBL" id="CP141059">
    <property type="protein sequence ID" value="WQQ26248.1"/>
    <property type="molecule type" value="Genomic_DNA"/>
</dbReference>
<name>A0ABZ0ZPP8_9ACTN</name>
<dbReference type="Gene3D" id="2.40.400.10">
    <property type="entry name" value="Acetoacetate decarboxylase-like"/>
    <property type="match status" value="1"/>
</dbReference>
<gene>
    <name evidence="1" type="ORF">SHK19_20080</name>
</gene>
<dbReference type="Pfam" id="PF06314">
    <property type="entry name" value="ADC"/>
    <property type="match status" value="1"/>
</dbReference>
<protein>
    <submittedName>
        <fullName evidence="1">Acetoacetate decarboxylase family protein</fullName>
    </submittedName>
</protein>
<accession>A0ABZ0ZPP8</accession>
<dbReference type="SUPFAM" id="SSF160104">
    <property type="entry name" value="Acetoacetate decarboxylase-like"/>
    <property type="match status" value="1"/>
</dbReference>
<dbReference type="RefSeq" id="WP_322454630.1">
    <property type="nucleotide sequence ID" value="NZ_CP141059.1"/>
</dbReference>
<dbReference type="Proteomes" id="UP001327225">
    <property type="component" value="Chromosome"/>
</dbReference>
<dbReference type="InterPro" id="IPR023375">
    <property type="entry name" value="ADC_dom_sf"/>
</dbReference>
<reference evidence="2" key="1">
    <citation type="submission" date="2023-12" db="EMBL/GenBank/DDBJ databases">
        <title>Novel species in genus Nocardioides.</title>
        <authorList>
            <person name="Zhou H."/>
        </authorList>
    </citation>
    <scope>NUCLEOTIDE SEQUENCE [LARGE SCALE GENOMIC DNA]</scope>
    <source>
        <strain evidence="2">HM61</strain>
    </source>
</reference>
<organism evidence="1 2">
    <name type="scientific">Nocardioides bizhenqiangii</name>
    <dbReference type="NCBI Taxonomy" id="3095076"/>
    <lineage>
        <taxon>Bacteria</taxon>
        <taxon>Bacillati</taxon>
        <taxon>Actinomycetota</taxon>
        <taxon>Actinomycetes</taxon>
        <taxon>Propionibacteriales</taxon>
        <taxon>Nocardioidaceae</taxon>
        <taxon>Nocardioides</taxon>
    </lineage>
</organism>
<keyword evidence="2" id="KW-1185">Reference proteome</keyword>
<evidence type="ECO:0000313" key="2">
    <source>
        <dbReference type="Proteomes" id="UP001327225"/>
    </source>
</evidence>
<evidence type="ECO:0000313" key="1">
    <source>
        <dbReference type="EMBL" id="WQQ26248.1"/>
    </source>
</evidence>